<accession>A0AAE0HED4</accession>
<reference evidence="2" key="2">
    <citation type="submission" date="2023-06" db="EMBL/GenBank/DDBJ databases">
        <authorList>
            <consortium name="Lawrence Berkeley National Laboratory"/>
            <person name="Haridas S."/>
            <person name="Hensen N."/>
            <person name="Bonometti L."/>
            <person name="Westerberg I."/>
            <person name="Brannstrom I.O."/>
            <person name="Guillou S."/>
            <person name="Cros-Aarteil S."/>
            <person name="Calhoun S."/>
            <person name="Kuo A."/>
            <person name="Mondo S."/>
            <person name="Pangilinan J."/>
            <person name="Riley R."/>
            <person name="Labutti K."/>
            <person name="Andreopoulos B."/>
            <person name="Lipzen A."/>
            <person name="Chen C."/>
            <person name="Yanf M."/>
            <person name="Daum C."/>
            <person name="Ng V."/>
            <person name="Clum A."/>
            <person name="Steindorff A."/>
            <person name="Ohm R."/>
            <person name="Martin F."/>
            <person name="Silar P."/>
            <person name="Natvig D."/>
            <person name="Lalanne C."/>
            <person name="Gautier V."/>
            <person name="Ament-Velasquez S.L."/>
            <person name="Kruys A."/>
            <person name="Hutchinson M.I."/>
            <person name="Powell A.J."/>
            <person name="Barry K."/>
            <person name="Miller A.N."/>
            <person name="Grigoriev I.V."/>
            <person name="Debuchy R."/>
            <person name="Gladieux P."/>
            <person name="Thoren M.H."/>
            <person name="Johannesson H."/>
        </authorList>
    </citation>
    <scope>NUCLEOTIDE SEQUENCE</scope>
    <source>
        <strain evidence="2">CBS 168.71</strain>
    </source>
</reference>
<evidence type="ECO:0000313" key="3">
    <source>
        <dbReference type="Proteomes" id="UP001278766"/>
    </source>
</evidence>
<proteinExistence type="predicted"/>
<dbReference type="EMBL" id="JAUEPN010000005">
    <property type="protein sequence ID" value="KAK3294968.1"/>
    <property type="molecule type" value="Genomic_DNA"/>
</dbReference>
<comment type="caution">
    <text evidence="2">The sequence shown here is derived from an EMBL/GenBank/DDBJ whole genome shotgun (WGS) entry which is preliminary data.</text>
</comment>
<dbReference type="Proteomes" id="UP001278766">
    <property type="component" value="Unassembled WGS sequence"/>
</dbReference>
<dbReference type="GeneID" id="87836169"/>
<evidence type="ECO:0000313" key="2">
    <source>
        <dbReference type="EMBL" id="KAK3294968.1"/>
    </source>
</evidence>
<organism evidence="2 3">
    <name type="scientific">Chaetomium fimeti</name>
    <dbReference type="NCBI Taxonomy" id="1854472"/>
    <lineage>
        <taxon>Eukaryota</taxon>
        <taxon>Fungi</taxon>
        <taxon>Dikarya</taxon>
        <taxon>Ascomycota</taxon>
        <taxon>Pezizomycotina</taxon>
        <taxon>Sordariomycetes</taxon>
        <taxon>Sordariomycetidae</taxon>
        <taxon>Sordariales</taxon>
        <taxon>Chaetomiaceae</taxon>
        <taxon>Chaetomium</taxon>
    </lineage>
</organism>
<dbReference type="AlphaFoldDB" id="A0AAE0HED4"/>
<reference evidence="2" key="1">
    <citation type="journal article" date="2023" name="Mol. Phylogenet. Evol.">
        <title>Genome-scale phylogeny and comparative genomics of the fungal order Sordariales.</title>
        <authorList>
            <person name="Hensen N."/>
            <person name="Bonometti L."/>
            <person name="Westerberg I."/>
            <person name="Brannstrom I.O."/>
            <person name="Guillou S."/>
            <person name="Cros-Aarteil S."/>
            <person name="Calhoun S."/>
            <person name="Haridas S."/>
            <person name="Kuo A."/>
            <person name="Mondo S."/>
            <person name="Pangilinan J."/>
            <person name="Riley R."/>
            <person name="LaButti K."/>
            <person name="Andreopoulos B."/>
            <person name="Lipzen A."/>
            <person name="Chen C."/>
            <person name="Yan M."/>
            <person name="Daum C."/>
            <person name="Ng V."/>
            <person name="Clum A."/>
            <person name="Steindorff A."/>
            <person name="Ohm R.A."/>
            <person name="Martin F."/>
            <person name="Silar P."/>
            <person name="Natvig D.O."/>
            <person name="Lalanne C."/>
            <person name="Gautier V."/>
            <person name="Ament-Velasquez S.L."/>
            <person name="Kruys A."/>
            <person name="Hutchinson M.I."/>
            <person name="Powell A.J."/>
            <person name="Barry K."/>
            <person name="Miller A.N."/>
            <person name="Grigoriev I.V."/>
            <person name="Debuchy R."/>
            <person name="Gladieux P."/>
            <person name="Hiltunen Thoren M."/>
            <person name="Johannesson H."/>
        </authorList>
    </citation>
    <scope>NUCLEOTIDE SEQUENCE</scope>
    <source>
        <strain evidence="2">CBS 168.71</strain>
    </source>
</reference>
<feature type="chain" id="PRO_5042018723" evidence="1">
    <location>
        <begin position="39"/>
        <end position="373"/>
    </location>
</feature>
<protein>
    <submittedName>
        <fullName evidence="2">Uncharacterized protein</fullName>
    </submittedName>
</protein>
<gene>
    <name evidence="2" type="ORF">B0H64DRAFT_199123</name>
</gene>
<feature type="signal peptide" evidence="1">
    <location>
        <begin position="1"/>
        <end position="38"/>
    </location>
</feature>
<keyword evidence="1" id="KW-0732">Signal</keyword>
<sequence>MSLLRPEDATCPLRATMYRSSLGCLWALALLGLRASAACTSYGVDFSNGGAYDIDGESNEYFSFITVFQGCSQETISPVLVGPDDNVYACSDIDTQPAGTQAKSTCGIPYSAMSSGRWTIIIAGDQISTQRTISLTVGVPQTTRVTVGDVTLSRALLFVLLTAPKVTPTVVVGYTTTARAQTVLTTLVLTETLIIVPRTVTTRCSGATRTVTSYQQGPTPVVTSTAIRTVTDAQVTSYWTTTSSETASCHYPSNQRDVAGAAAVATVTVTYTQTTYTVTSTIVTTVPGRTTTELVVRTTTATVTPAPSTVCSGGNPDVTITINRGNPTAVTRTDVVYLTSHLSGTVWVGQTHVTTVTDTASATACWRAGGWFG</sequence>
<keyword evidence="3" id="KW-1185">Reference proteome</keyword>
<evidence type="ECO:0000256" key="1">
    <source>
        <dbReference type="SAM" id="SignalP"/>
    </source>
</evidence>
<name>A0AAE0HED4_9PEZI</name>
<dbReference type="RefSeq" id="XP_062658482.1">
    <property type="nucleotide sequence ID" value="XM_062799221.1"/>
</dbReference>